<organism evidence="5 6">
    <name type="scientific">Paspalum vaginatum</name>
    <name type="common">seashore paspalum</name>
    <dbReference type="NCBI Taxonomy" id="158149"/>
    <lineage>
        <taxon>Eukaryota</taxon>
        <taxon>Viridiplantae</taxon>
        <taxon>Streptophyta</taxon>
        <taxon>Embryophyta</taxon>
        <taxon>Tracheophyta</taxon>
        <taxon>Spermatophyta</taxon>
        <taxon>Magnoliopsida</taxon>
        <taxon>Liliopsida</taxon>
        <taxon>Poales</taxon>
        <taxon>Poaceae</taxon>
        <taxon>PACMAD clade</taxon>
        <taxon>Panicoideae</taxon>
        <taxon>Andropogonodae</taxon>
        <taxon>Paspaleae</taxon>
        <taxon>Paspalinae</taxon>
        <taxon>Paspalum</taxon>
    </lineage>
</organism>
<dbReference type="PANTHER" id="PTHR47364:SF2">
    <property type="entry name" value="CYSTEINE PROTEINASE INHIBITOR 5"/>
    <property type="match status" value="1"/>
</dbReference>
<accession>A0A9W7XAR8</accession>
<keyword evidence="2" id="KW-0646">Protease inhibitor</keyword>
<proteinExistence type="inferred from homology"/>
<gene>
    <name evidence="5" type="ORF">BS78_K173400</name>
</gene>
<dbReference type="InterPro" id="IPR000010">
    <property type="entry name" value="Cystatin_dom"/>
</dbReference>
<dbReference type="GO" id="GO:0004869">
    <property type="term" value="F:cysteine-type endopeptidase inhibitor activity"/>
    <property type="evidence" value="ECO:0007669"/>
    <property type="project" value="UniProtKB-KW"/>
</dbReference>
<comment type="similarity">
    <text evidence="1">Belongs to the cystatin family. Phytocystatin subfamily.</text>
</comment>
<dbReference type="SUPFAM" id="SSF54403">
    <property type="entry name" value="Cystatin/monellin"/>
    <property type="match status" value="1"/>
</dbReference>
<dbReference type="PANTHER" id="PTHR47364">
    <property type="entry name" value="CYSTEINE PROTEINASE INHIBITOR 5"/>
    <property type="match status" value="1"/>
</dbReference>
<dbReference type="Pfam" id="PF16845">
    <property type="entry name" value="SQAPI"/>
    <property type="match status" value="1"/>
</dbReference>
<sequence>MAFLTTNAFCIPVMAASAPPRRCIIVSRAAAKSTELPSKAVGSYGGGQRRAMVLFTGAVTASSSAVSRCTRADAVATTGLGQWEDIEDVTNPYVQGLGNWAVTEHDRQTGDNLQFVAVVAGQLQVVAGGTNYRLQIEAKGPHGLHTYVAVVFDPLMTTPPQERQLTSFTPLVG</sequence>
<evidence type="ECO:0000256" key="3">
    <source>
        <dbReference type="ARBA" id="ARBA00022704"/>
    </source>
</evidence>
<dbReference type="OrthoDB" id="682030at2759"/>
<dbReference type="CDD" id="cd00042">
    <property type="entry name" value="CY"/>
    <property type="match status" value="1"/>
</dbReference>
<dbReference type="EMBL" id="MU629657">
    <property type="protein sequence ID" value="KAJ1255680.1"/>
    <property type="molecule type" value="Genomic_DNA"/>
</dbReference>
<keyword evidence="3" id="KW-0789">Thiol protease inhibitor</keyword>
<feature type="domain" description="Cystatin" evidence="4">
    <location>
        <begin position="78"/>
        <end position="171"/>
    </location>
</feature>
<evidence type="ECO:0000256" key="1">
    <source>
        <dbReference type="ARBA" id="ARBA00007233"/>
    </source>
</evidence>
<evidence type="ECO:0000256" key="2">
    <source>
        <dbReference type="ARBA" id="ARBA00022690"/>
    </source>
</evidence>
<dbReference type="Gene3D" id="3.10.450.10">
    <property type="match status" value="1"/>
</dbReference>
<dbReference type="SMART" id="SM00043">
    <property type="entry name" value="CY"/>
    <property type="match status" value="1"/>
</dbReference>
<dbReference type="Proteomes" id="UP001164776">
    <property type="component" value="Unassembled WGS sequence"/>
</dbReference>
<dbReference type="AlphaFoldDB" id="A0A9W7XAR8"/>
<protein>
    <recommendedName>
        <fullName evidence="4">Cystatin domain-containing protein</fullName>
    </recommendedName>
</protein>
<name>A0A9W7XAR8_9POAL</name>
<keyword evidence="6" id="KW-1185">Reference proteome</keyword>
<evidence type="ECO:0000313" key="5">
    <source>
        <dbReference type="EMBL" id="KAJ1255680.1"/>
    </source>
</evidence>
<dbReference type="InterPro" id="IPR046350">
    <property type="entry name" value="Cystatin_sf"/>
</dbReference>
<comment type="caution">
    <text evidence="5">The sequence shown here is derived from an EMBL/GenBank/DDBJ whole genome shotgun (WGS) entry which is preliminary data.</text>
</comment>
<reference evidence="5 6" key="1">
    <citation type="submission" date="2022-10" db="EMBL/GenBank/DDBJ databases">
        <title>WGS assembly of Paspalum vaginatum 540-79.</title>
        <authorList>
            <person name="Sun G."/>
            <person name="Wase N."/>
            <person name="Shu S."/>
            <person name="Jenkins J."/>
            <person name="Zhou B."/>
            <person name="Torres-Rodriguez J."/>
            <person name="Chen C."/>
            <person name="Sandor L."/>
            <person name="Plott C."/>
            <person name="Yoshinga Y."/>
            <person name="Daum C."/>
            <person name="Qi P."/>
            <person name="Barry K."/>
            <person name="Lipzen A."/>
            <person name="Berry L."/>
            <person name="Pedersen C."/>
            <person name="Gottilla T."/>
            <person name="Foltz A."/>
            <person name="Yu H."/>
            <person name="O'Malley R."/>
            <person name="Zhang C."/>
            <person name="Devos K."/>
            <person name="Sigmon B."/>
            <person name="Yu B."/>
            <person name="Obata T."/>
            <person name="Schmutz J."/>
            <person name="Schnable J."/>
        </authorList>
    </citation>
    <scope>NUCLEOTIDE SEQUENCE [LARGE SCALE GENOMIC DNA]</scope>
    <source>
        <strain evidence="6">cv. 540-79</strain>
    </source>
</reference>
<evidence type="ECO:0000259" key="4">
    <source>
        <dbReference type="SMART" id="SM00043"/>
    </source>
</evidence>
<evidence type="ECO:0000313" key="6">
    <source>
        <dbReference type="Proteomes" id="UP001164776"/>
    </source>
</evidence>